<proteinExistence type="predicted"/>
<gene>
    <name evidence="2" type="ORF">ACFP90_20950</name>
</gene>
<dbReference type="RefSeq" id="WP_380058495.1">
    <property type="nucleotide sequence ID" value="NZ_JBHSWB010000002.1"/>
</dbReference>
<evidence type="ECO:0000256" key="1">
    <source>
        <dbReference type="SAM" id="MobiDB-lite"/>
    </source>
</evidence>
<dbReference type="EMBL" id="JBHSWB010000002">
    <property type="protein sequence ID" value="MFC6662526.1"/>
    <property type="molecule type" value="Genomic_DNA"/>
</dbReference>
<organism evidence="2 3">
    <name type="scientific">Deinococcus multiflagellatus</name>
    <dbReference type="NCBI Taxonomy" id="1656887"/>
    <lineage>
        <taxon>Bacteria</taxon>
        <taxon>Thermotogati</taxon>
        <taxon>Deinococcota</taxon>
        <taxon>Deinococci</taxon>
        <taxon>Deinococcales</taxon>
        <taxon>Deinococcaceae</taxon>
        <taxon>Deinococcus</taxon>
    </lineage>
</organism>
<sequence>MRSRRVLQRVQLFDLFDLAILRVYCHQHGIELLANVPADRAAYEADLAACRVEQAARAAGHHLPAVAGAVISRLHADLLERGLQPALVTEVLERRVLERDHTPAFASALERHHAGMRRLLMSPVMDSPGSPRSWVRSTRLGTLTGAGN</sequence>
<evidence type="ECO:0000313" key="2">
    <source>
        <dbReference type="EMBL" id="MFC6662526.1"/>
    </source>
</evidence>
<protein>
    <submittedName>
        <fullName evidence="2">Uncharacterized protein</fullName>
    </submittedName>
</protein>
<dbReference type="Proteomes" id="UP001596317">
    <property type="component" value="Unassembled WGS sequence"/>
</dbReference>
<reference evidence="3" key="1">
    <citation type="journal article" date="2019" name="Int. J. Syst. Evol. Microbiol.">
        <title>The Global Catalogue of Microorganisms (GCM) 10K type strain sequencing project: providing services to taxonomists for standard genome sequencing and annotation.</title>
        <authorList>
            <consortium name="The Broad Institute Genomics Platform"/>
            <consortium name="The Broad Institute Genome Sequencing Center for Infectious Disease"/>
            <person name="Wu L."/>
            <person name="Ma J."/>
        </authorList>
    </citation>
    <scope>NUCLEOTIDE SEQUENCE [LARGE SCALE GENOMIC DNA]</scope>
    <source>
        <strain evidence="3">CCUG 63830</strain>
    </source>
</reference>
<evidence type="ECO:0000313" key="3">
    <source>
        <dbReference type="Proteomes" id="UP001596317"/>
    </source>
</evidence>
<name>A0ABW1ZQB5_9DEIO</name>
<keyword evidence="3" id="KW-1185">Reference proteome</keyword>
<feature type="region of interest" description="Disordered" evidence="1">
    <location>
        <begin position="126"/>
        <end position="148"/>
    </location>
</feature>
<comment type="caution">
    <text evidence="2">The sequence shown here is derived from an EMBL/GenBank/DDBJ whole genome shotgun (WGS) entry which is preliminary data.</text>
</comment>
<accession>A0ABW1ZQB5</accession>